<reference evidence="1" key="1">
    <citation type="journal article" date="2020" name="Fungal Divers.">
        <title>Resolving the Mortierellaceae phylogeny through synthesis of multi-gene phylogenetics and phylogenomics.</title>
        <authorList>
            <person name="Vandepol N."/>
            <person name="Liber J."/>
            <person name="Desiro A."/>
            <person name="Na H."/>
            <person name="Kennedy M."/>
            <person name="Barry K."/>
            <person name="Grigoriev I.V."/>
            <person name="Miller A.N."/>
            <person name="O'Donnell K."/>
            <person name="Stajich J.E."/>
            <person name="Bonito G."/>
        </authorList>
    </citation>
    <scope>NUCLEOTIDE SEQUENCE</scope>
    <source>
        <strain evidence="1">KOD948</strain>
    </source>
</reference>
<protein>
    <submittedName>
        <fullName evidence="1">Uncharacterized protein</fullName>
    </submittedName>
</protein>
<name>A0A9P6U1Q4_9FUNG</name>
<dbReference type="EMBL" id="JAAAJA010000351">
    <property type="protein sequence ID" value="KAG0255386.1"/>
    <property type="molecule type" value="Genomic_DNA"/>
</dbReference>
<sequence>MKLSRTTVWPDCTTWGEYNDQGEQLLAPTVYRKLKVLDLHNIKVENRYFFKFLTQASNLYGPDLMDSAHVDYFDDQDSPFFSLTPKRIPHLVHLGFQAQYHRIQGPIQHYYSLQSLSPHNAAIDTDTITAIQLNFLALETHNLDTTQLITVGPVSAS</sequence>
<keyword evidence="2" id="KW-1185">Reference proteome</keyword>
<organism evidence="1 2">
    <name type="scientific">Mortierella polycephala</name>
    <dbReference type="NCBI Taxonomy" id="41804"/>
    <lineage>
        <taxon>Eukaryota</taxon>
        <taxon>Fungi</taxon>
        <taxon>Fungi incertae sedis</taxon>
        <taxon>Mucoromycota</taxon>
        <taxon>Mortierellomycotina</taxon>
        <taxon>Mortierellomycetes</taxon>
        <taxon>Mortierellales</taxon>
        <taxon>Mortierellaceae</taxon>
        <taxon>Mortierella</taxon>
    </lineage>
</organism>
<dbReference type="OrthoDB" id="10495282at2759"/>
<comment type="caution">
    <text evidence="1">The sequence shown here is derived from an EMBL/GenBank/DDBJ whole genome shotgun (WGS) entry which is preliminary data.</text>
</comment>
<gene>
    <name evidence="1" type="ORF">BG011_005158</name>
</gene>
<dbReference type="AlphaFoldDB" id="A0A9P6U1Q4"/>
<accession>A0A9P6U1Q4</accession>
<dbReference type="Proteomes" id="UP000726737">
    <property type="component" value="Unassembled WGS sequence"/>
</dbReference>
<evidence type="ECO:0000313" key="1">
    <source>
        <dbReference type="EMBL" id="KAG0255386.1"/>
    </source>
</evidence>
<proteinExistence type="predicted"/>
<evidence type="ECO:0000313" key="2">
    <source>
        <dbReference type="Proteomes" id="UP000726737"/>
    </source>
</evidence>